<evidence type="ECO:0000313" key="4">
    <source>
        <dbReference type="EMBL" id="AZL67423.1"/>
    </source>
</evidence>
<feature type="domain" description="N-acetyltransferase" evidence="3">
    <location>
        <begin position="8"/>
        <end position="155"/>
    </location>
</feature>
<dbReference type="CDD" id="cd04301">
    <property type="entry name" value="NAT_SF"/>
    <property type="match status" value="1"/>
</dbReference>
<dbReference type="EMBL" id="CP034338">
    <property type="protein sequence ID" value="AZL67423.1"/>
    <property type="molecule type" value="Genomic_DNA"/>
</dbReference>
<dbReference type="KEGG" id="pory:EJA05_06565"/>
<dbReference type="SUPFAM" id="SSF55729">
    <property type="entry name" value="Acyl-CoA N-acyltransferases (Nat)"/>
    <property type="match status" value="1"/>
</dbReference>
<accession>A0A3Q8TYS6</accession>
<keyword evidence="2" id="KW-0012">Acyltransferase</keyword>
<evidence type="ECO:0000313" key="5">
    <source>
        <dbReference type="Proteomes" id="UP000268230"/>
    </source>
</evidence>
<dbReference type="Gene3D" id="3.40.630.30">
    <property type="match status" value="1"/>
</dbReference>
<dbReference type="Proteomes" id="UP000268230">
    <property type="component" value="Chromosome"/>
</dbReference>
<protein>
    <submittedName>
        <fullName evidence="4">GNAT family N-acetyltransferase</fullName>
    </submittedName>
</protein>
<organism evidence="4 5">
    <name type="scientific">Pseudomonas entomophila</name>
    <dbReference type="NCBI Taxonomy" id="312306"/>
    <lineage>
        <taxon>Bacteria</taxon>
        <taxon>Pseudomonadati</taxon>
        <taxon>Pseudomonadota</taxon>
        <taxon>Gammaproteobacteria</taxon>
        <taxon>Pseudomonadales</taxon>
        <taxon>Pseudomonadaceae</taxon>
        <taxon>Pseudomonas</taxon>
    </lineage>
</organism>
<evidence type="ECO:0000256" key="1">
    <source>
        <dbReference type="ARBA" id="ARBA00022679"/>
    </source>
</evidence>
<sequence length="156" mass="18444">MTATQLPVFVRGVRQSDLQPWCGFWEQYQAFYQVNLGPAITERTWARFFDPAEPMHCAVATDGEQIFGFVHYVFHRSTWGRNDFCYLEDLFVCPSARGRTVGKRLIEFVQDQARQQQCDRLYWHTQESNRTAQRLYDWIAEKPGVIEYRMPLDVAH</sequence>
<dbReference type="Pfam" id="PF00583">
    <property type="entry name" value="Acetyltransf_1"/>
    <property type="match status" value="1"/>
</dbReference>
<proteinExistence type="predicted"/>
<dbReference type="PANTHER" id="PTHR10545:SF42">
    <property type="entry name" value="ACETYLTRANSFERASE"/>
    <property type="match status" value="1"/>
</dbReference>
<dbReference type="AlphaFoldDB" id="A0A3Q8TYS6"/>
<dbReference type="OrthoDB" id="9805924at2"/>
<evidence type="ECO:0000256" key="2">
    <source>
        <dbReference type="ARBA" id="ARBA00023315"/>
    </source>
</evidence>
<gene>
    <name evidence="4" type="ORF">EJA05_06565</name>
</gene>
<dbReference type="InterPro" id="IPR000182">
    <property type="entry name" value="GNAT_dom"/>
</dbReference>
<dbReference type="PROSITE" id="PS51186">
    <property type="entry name" value="GNAT"/>
    <property type="match status" value="1"/>
</dbReference>
<dbReference type="PANTHER" id="PTHR10545">
    <property type="entry name" value="DIAMINE N-ACETYLTRANSFERASE"/>
    <property type="match status" value="1"/>
</dbReference>
<name>A0A3Q8TYS6_9PSED</name>
<dbReference type="InterPro" id="IPR051016">
    <property type="entry name" value="Diverse_Substrate_AcTransf"/>
</dbReference>
<reference evidence="4 5" key="1">
    <citation type="submission" date="2018-12" db="EMBL/GenBank/DDBJ databases">
        <authorList>
            <person name="Li S."/>
            <person name="Yang R."/>
            <person name="Chen G."/>
            <person name="Zou L."/>
            <person name="Zhang C."/>
            <person name="Chen Y."/>
            <person name="Liu Z."/>
            <person name="Li Y."/>
            <person name="Yan Y."/>
            <person name="Huang M."/>
            <person name="Chen T."/>
        </authorList>
    </citation>
    <scope>NUCLEOTIDE SEQUENCE [LARGE SCALE GENOMIC DNA]</scope>
    <source>
        <strain evidence="4 5">1257</strain>
    </source>
</reference>
<evidence type="ECO:0000259" key="3">
    <source>
        <dbReference type="PROSITE" id="PS51186"/>
    </source>
</evidence>
<dbReference type="InterPro" id="IPR016181">
    <property type="entry name" value="Acyl_CoA_acyltransferase"/>
</dbReference>
<keyword evidence="1 4" id="KW-0808">Transferase</keyword>
<dbReference type="GO" id="GO:0008080">
    <property type="term" value="F:N-acetyltransferase activity"/>
    <property type="evidence" value="ECO:0007669"/>
    <property type="project" value="TreeGrafter"/>
</dbReference>